<comment type="function">
    <text evidence="8">Required for the formation of a threonylcarbamoyl group on adenosine at position 37 (t(6)A37) in tRNAs that read codons beginning with adenine. Is involved in the transfer of the threonylcarbamoyl moiety of threonylcarbamoyl-AMP (TC-AMP) to the N6 group of A37, together with TsaE and TsaB. TsaD likely plays a direct catalytic role in this reaction.</text>
</comment>
<evidence type="ECO:0000256" key="3">
    <source>
        <dbReference type="ARBA" id="ARBA00022694"/>
    </source>
</evidence>
<feature type="binding site" evidence="8">
    <location>
        <begin position="135"/>
        <end position="139"/>
    </location>
    <ligand>
        <name>substrate</name>
    </ligand>
</feature>
<comment type="caution">
    <text evidence="8">Lacks conserved residue(s) required for the propagation of feature annotation.</text>
</comment>
<dbReference type="SUPFAM" id="SSF53067">
    <property type="entry name" value="Actin-like ATPase domain"/>
    <property type="match status" value="2"/>
</dbReference>
<evidence type="ECO:0000313" key="11">
    <source>
        <dbReference type="Proteomes" id="UP000427716"/>
    </source>
</evidence>
<dbReference type="Pfam" id="PF00814">
    <property type="entry name" value="TsaD"/>
    <property type="match status" value="1"/>
</dbReference>
<dbReference type="FunFam" id="3.30.420.40:FF:000012">
    <property type="entry name" value="tRNA N6-adenosine threonylcarbamoyltransferase"/>
    <property type="match status" value="1"/>
</dbReference>
<proteinExistence type="inferred from homology"/>
<reference evidence="10 11" key="1">
    <citation type="submission" date="2019-11" db="EMBL/GenBank/DDBJ databases">
        <authorList>
            <person name="Zhang J."/>
            <person name="Sun C."/>
        </authorList>
    </citation>
    <scope>NUCLEOTIDE SEQUENCE [LARGE SCALE GENOMIC DNA]</scope>
    <source>
        <strain evidence="11">sp2</strain>
    </source>
</reference>
<keyword evidence="11" id="KW-1185">Reference proteome</keyword>
<dbReference type="InterPro" id="IPR000905">
    <property type="entry name" value="Gcp-like_dom"/>
</dbReference>
<comment type="subcellular location">
    <subcellularLocation>
        <location evidence="8">Cytoplasm</location>
    </subcellularLocation>
</comment>
<dbReference type="EC" id="2.3.1.234" evidence="8"/>
<feature type="binding site" evidence="8">
    <location>
        <position position="116"/>
    </location>
    <ligand>
        <name>Fe cation</name>
        <dbReference type="ChEBI" id="CHEBI:24875"/>
    </ligand>
</feature>
<keyword evidence="6 8" id="KW-0012">Acyltransferase</keyword>
<dbReference type="FunFam" id="3.30.420.40:FF:000040">
    <property type="entry name" value="tRNA N6-adenosine threonylcarbamoyltransferase"/>
    <property type="match status" value="1"/>
</dbReference>
<comment type="catalytic activity">
    <reaction evidence="7 8">
        <text>L-threonylcarbamoyladenylate + adenosine(37) in tRNA = N(6)-L-threonylcarbamoyladenosine(37) in tRNA + AMP + H(+)</text>
        <dbReference type="Rhea" id="RHEA:37059"/>
        <dbReference type="Rhea" id="RHEA-COMP:10162"/>
        <dbReference type="Rhea" id="RHEA-COMP:10163"/>
        <dbReference type="ChEBI" id="CHEBI:15378"/>
        <dbReference type="ChEBI" id="CHEBI:73682"/>
        <dbReference type="ChEBI" id="CHEBI:74411"/>
        <dbReference type="ChEBI" id="CHEBI:74418"/>
        <dbReference type="ChEBI" id="CHEBI:456215"/>
        <dbReference type="EC" id="2.3.1.234"/>
    </reaction>
</comment>
<keyword evidence="1 8" id="KW-0963">Cytoplasm</keyword>
<keyword evidence="2 8" id="KW-0808">Transferase</keyword>
<protein>
    <recommendedName>
        <fullName evidence="8">tRNA N6-adenosine threonylcarbamoyltransferase</fullName>
        <ecNumber evidence="8">2.3.1.234</ecNumber>
    </recommendedName>
    <alternativeName>
        <fullName evidence="8">N6-L-threonylcarbamoyladenine synthase</fullName>
        <shortName evidence="8">t(6)A synthase</shortName>
    </alternativeName>
    <alternativeName>
        <fullName evidence="8">t(6)A37 threonylcarbamoyladenosine biosynthesis protein TsaD</fullName>
    </alternativeName>
    <alternativeName>
        <fullName evidence="8">tRNA threonylcarbamoyladenosine biosynthesis protein TsaD</fullName>
    </alternativeName>
</protein>
<dbReference type="RefSeq" id="WP_136867609.1">
    <property type="nucleotide sequence ID" value="NZ_CP046415.1"/>
</dbReference>
<feature type="binding site" evidence="8">
    <location>
        <position position="269"/>
    </location>
    <ligand>
        <name>substrate</name>
    </ligand>
</feature>
<name>A0A6I6CWT9_9GAMM</name>
<dbReference type="NCBIfam" id="TIGR00329">
    <property type="entry name" value="gcp_kae1"/>
    <property type="match status" value="1"/>
</dbReference>
<dbReference type="GO" id="GO:0061711">
    <property type="term" value="F:tRNA N(6)-L-threonylcarbamoyladenine synthase activity"/>
    <property type="evidence" value="ECO:0007669"/>
    <property type="project" value="UniProtKB-EC"/>
</dbReference>
<dbReference type="Gene3D" id="3.30.420.40">
    <property type="match status" value="2"/>
</dbReference>
<sequence>MRVLAIESSCDETAVAIFDGGRDRLLAHRVHSQTDVHADYGGVVPELAARDHMRRLPGLTRTTLADAGLDLDAIDAVAYTAGPGLAGALMTGAAFAKGLAASRGLPALGVNHLEGHILAPLLGEDPPSFPFLALLVSGGHSQLIEVREVGDYRLLGESIDDAIGEAFDKSAKLMGLGYPGGAALSRLAEQGDPGAVAFTRPMVNRPGLDLSFSGLKTAVANAIAAGCAFEDVAASFERTVIDTLEIKLKRALEQTGLNRLVVAGGVAANRPLRRRLAGMMDERGGVVHFPAIELCTDNAAMIALAGYRRLVAGERDPAPGFRVRARWPLAELRVPGCPAAAAVS</sequence>
<comment type="similarity">
    <text evidence="8">Belongs to the KAE1 / TsaD family.</text>
</comment>
<dbReference type="EMBL" id="CP046415">
    <property type="protein sequence ID" value="QGT77800.1"/>
    <property type="molecule type" value="Genomic_DNA"/>
</dbReference>
<dbReference type="InterPro" id="IPR017861">
    <property type="entry name" value="KAE1/TsaD"/>
</dbReference>
<dbReference type="PRINTS" id="PR00789">
    <property type="entry name" value="OSIALOPTASE"/>
</dbReference>
<evidence type="ECO:0000256" key="2">
    <source>
        <dbReference type="ARBA" id="ARBA00022679"/>
    </source>
</evidence>
<dbReference type="KEGG" id="ghl:GM160_02215"/>
<evidence type="ECO:0000259" key="9">
    <source>
        <dbReference type="Pfam" id="PF00814"/>
    </source>
</evidence>
<dbReference type="GO" id="GO:0002949">
    <property type="term" value="P:tRNA threonylcarbamoyladenosine modification"/>
    <property type="evidence" value="ECO:0007669"/>
    <property type="project" value="UniProtKB-UniRule"/>
</dbReference>
<comment type="cofactor">
    <cofactor evidence="8">
        <name>Fe(2+)</name>
        <dbReference type="ChEBI" id="CHEBI:29033"/>
    </cofactor>
    <text evidence="8">Binds 1 Fe(2+) ion per subunit.</text>
</comment>
<keyword evidence="5 8" id="KW-0408">Iron</keyword>
<dbReference type="InterPro" id="IPR022450">
    <property type="entry name" value="TsaD"/>
</dbReference>
<keyword evidence="4 8" id="KW-0479">Metal-binding</keyword>
<feature type="binding site" evidence="8">
    <location>
        <position position="112"/>
    </location>
    <ligand>
        <name>Fe cation</name>
        <dbReference type="ChEBI" id="CHEBI:24875"/>
    </ligand>
</feature>
<feature type="domain" description="Gcp-like" evidence="9">
    <location>
        <begin position="25"/>
        <end position="303"/>
    </location>
</feature>
<feature type="binding site" evidence="8">
    <location>
        <position position="168"/>
    </location>
    <ligand>
        <name>substrate</name>
    </ligand>
</feature>
<feature type="binding site" evidence="8">
    <location>
        <position position="181"/>
    </location>
    <ligand>
        <name>substrate</name>
    </ligand>
</feature>
<evidence type="ECO:0000256" key="8">
    <source>
        <dbReference type="HAMAP-Rule" id="MF_01445"/>
    </source>
</evidence>
<evidence type="ECO:0000313" key="10">
    <source>
        <dbReference type="EMBL" id="QGT77800.1"/>
    </source>
</evidence>
<dbReference type="GO" id="GO:0005506">
    <property type="term" value="F:iron ion binding"/>
    <property type="evidence" value="ECO:0007669"/>
    <property type="project" value="UniProtKB-UniRule"/>
</dbReference>
<evidence type="ECO:0000256" key="5">
    <source>
        <dbReference type="ARBA" id="ARBA00023004"/>
    </source>
</evidence>
<accession>A0A6I6CWT9</accession>
<dbReference type="Proteomes" id="UP000427716">
    <property type="component" value="Chromosome"/>
</dbReference>
<dbReference type="NCBIfam" id="TIGR03723">
    <property type="entry name" value="T6A_TsaD_YgjD"/>
    <property type="match status" value="1"/>
</dbReference>
<dbReference type="AlphaFoldDB" id="A0A6I6CWT9"/>
<dbReference type="HAMAP" id="MF_01445">
    <property type="entry name" value="TsaD"/>
    <property type="match status" value="1"/>
</dbReference>
<organism evidence="10 11">
    <name type="scientific">Guyparkeria halophila</name>
    <dbReference type="NCBI Taxonomy" id="47960"/>
    <lineage>
        <taxon>Bacteria</taxon>
        <taxon>Pseudomonadati</taxon>
        <taxon>Pseudomonadota</taxon>
        <taxon>Gammaproteobacteria</taxon>
        <taxon>Chromatiales</taxon>
        <taxon>Thioalkalibacteraceae</taxon>
        <taxon>Guyparkeria</taxon>
    </lineage>
</organism>
<gene>
    <name evidence="8 10" type="primary">tsaD</name>
    <name evidence="10" type="ORF">GM160_02215</name>
</gene>
<evidence type="ECO:0000256" key="1">
    <source>
        <dbReference type="ARBA" id="ARBA00022490"/>
    </source>
</evidence>
<dbReference type="GO" id="GO:0005737">
    <property type="term" value="C:cytoplasm"/>
    <property type="evidence" value="ECO:0007669"/>
    <property type="project" value="UniProtKB-SubCell"/>
</dbReference>
<feature type="binding site" evidence="8">
    <location>
        <position position="297"/>
    </location>
    <ligand>
        <name>Fe cation</name>
        <dbReference type="ChEBI" id="CHEBI:24875"/>
    </ligand>
</feature>
<dbReference type="PANTHER" id="PTHR11735">
    <property type="entry name" value="TRNA N6-ADENOSINE THREONYLCARBAMOYLTRANSFERASE"/>
    <property type="match status" value="1"/>
</dbReference>
<dbReference type="InterPro" id="IPR043129">
    <property type="entry name" value="ATPase_NBD"/>
</dbReference>
<evidence type="ECO:0000256" key="6">
    <source>
        <dbReference type="ARBA" id="ARBA00023315"/>
    </source>
</evidence>
<dbReference type="CDD" id="cd24133">
    <property type="entry name" value="ASKHA_NBD_TsaD_bac"/>
    <property type="match status" value="1"/>
</dbReference>
<keyword evidence="3 8" id="KW-0819">tRNA processing</keyword>
<evidence type="ECO:0000256" key="4">
    <source>
        <dbReference type="ARBA" id="ARBA00022723"/>
    </source>
</evidence>
<evidence type="ECO:0000256" key="7">
    <source>
        <dbReference type="ARBA" id="ARBA00048117"/>
    </source>
</evidence>
<dbReference type="PANTHER" id="PTHR11735:SF6">
    <property type="entry name" value="TRNA N6-ADENOSINE THREONYLCARBAMOYLTRANSFERASE, MITOCHONDRIAL"/>
    <property type="match status" value="1"/>
</dbReference>